<organism evidence="2 3">
    <name type="scientific">Paragonimus skrjabini miyazakii</name>
    <dbReference type="NCBI Taxonomy" id="59628"/>
    <lineage>
        <taxon>Eukaryota</taxon>
        <taxon>Metazoa</taxon>
        <taxon>Spiralia</taxon>
        <taxon>Lophotrochozoa</taxon>
        <taxon>Platyhelminthes</taxon>
        <taxon>Trematoda</taxon>
        <taxon>Digenea</taxon>
        <taxon>Plagiorchiida</taxon>
        <taxon>Troglotremata</taxon>
        <taxon>Troglotrematidae</taxon>
        <taxon>Paragonimus</taxon>
    </lineage>
</organism>
<keyword evidence="1" id="KW-1133">Transmembrane helix</keyword>
<keyword evidence="1" id="KW-0812">Transmembrane</keyword>
<accession>A0A8S9YUS6</accession>
<dbReference type="AlphaFoldDB" id="A0A8S9YUS6"/>
<keyword evidence="1" id="KW-0472">Membrane</keyword>
<comment type="caution">
    <text evidence="2">The sequence shown here is derived from an EMBL/GenBank/DDBJ whole genome shotgun (WGS) entry which is preliminary data.</text>
</comment>
<protein>
    <submittedName>
        <fullName evidence="2">Uncharacterized protein</fullName>
    </submittedName>
</protein>
<feature type="transmembrane region" description="Helical" evidence="1">
    <location>
        <begin position="65"/>
        <end position="86"/>
    </location>
</feature>
<evidence type="ECO:0000256" key="1">
    <source>
        <dbReference type="SAM" id="Phobius"/>
    </source>
</evidence>
<name>A0A8S9YUS6_9TREM</name>
<dbReference type="OrthoDB" id="6132759at2759"/>
<sequence length="197" mass="22512">MSKKHQTVGLIDNWLGFLWSEPNGKSDSALSKFGSRLPLTTGLMMLFTCLMSSPNELYRVGVQLIYLLVSYVIASVIIVELFLPVLNKHKIFSVNQAKFQKEDLVFRTINGSTGAYMNTCYTVYYHMGYWQHTVQSPLEPHEQRHSNRHAVKLCDKSYEIITAHEPKRIIPHMLSGDSLQLNGTRSKLYNDSIRSAE</sequence>
<dbReference type="EMBL" id="JTDE01002806">
    <property type="protein sequence ID" value="KAF7256850.1"/>
    <property type="molecule type" value="Genomic_DNA"/>
</dbReference>
<proteinExistence type="predicted"/>
<gene>
    <name evidence="2" type="ORF">EG68_05752</name>
</gene>
<keyword evidence="3" id="KW-1185">Reference proteome</keyword>
<evidence type="ECO:0000313" key="2">
    <source>
        <dbReference type="EMBL" id="KAF7256850.1"/>
    </source>
</evidence>
<reference evidence="2" key="1">
    <citation type="submission" date="2019-07" db="EMBL/GenBank/DDBJ databases">
        <title>Annotation for the trematode Paragonimus miyazaki's.</title>
        <authorList>
            <person name="Choi Y.-J."/>
        </authorList>
    </citation>
    <scope>NUCLEOTIDE SEQUENCE</scope>
    <source>
        <strain evidence="2">Japan</strain>
    </source>
</reference>
<dbReference type="Proteomes" id="UP000822476">
    <property type="component" value="Unassembled WGS sequence"/>
</dbReference>
<evidence type="ECO:0000313" key="3">
    <source>
        <dbReference type="Proteomes" id="UP000822476"/>
    </source>
</evidence>